<gene>
    <name evidence="3" type="ORF">PHAMO_200011</name>
</gene>
<dbReference type="Proteomes" id="UP000004169">
    <property type="component" value="Unassembled WGS sequence"/>
</dbReference>
<dbReference type="STRING" id="1150626.PHAMO_200011"/>
<protein>
    <recommendedName>
        <fullName evidence="2">Caspase family p20 domain-containing protein</fullName>
    </recommendedName>
</protein>
<dbReference type="OrthoDB" id="321999at2"/>
<feature type="signal peptide" evidence="1">
    <location>
        <begin position="1"/>
        <end position="22"/>
    </location>
</feature>
<evidence type="ECO:0000313" key="4">
    <source>
        <dbReference type="Proteomes" id="UP000004169"/>
    </source>
</evidence>
<accession>H8FPY8</accession>
<dbReference type="PROSITE" id="PS50208">
    <property type="entry name" value="CASPASE_P20"/>
    <property type="match status" value="1"/>
</dbReference>
<keyword evidence="4" id="KW-1185">Reference proteome</keyword>
<dbReference type="eggNOG" id="COG4249">
    <property type="taxonomic scope" value="Bacteria"/>
</dbReference>
<dbReference type="Pfam" id="PF00656">
    <property type="entry name" value="Peptidase_C14"/>
    <property type="match status" value="1"/>
</dbReference>
<sequence>MRHNLKQVIYVCLLMMTCFVSAASAAETRVALVIGNGAYRNAPTLRNPAADATAVATALRRLHFNVVLGTDLDQQAMISKLRIFRQASENAEIAIIYYSGHGIQVAGENWLLPVSAKLESDRDLQYEAVRVDSVLEETMGAKNLRVFVIDACRDNPFKQSLARSMGATRSAAIGRGLARSEPKIRGTLIAYATKADDVASDGIGNNSPFTSAFLKHVETPGVDVRLVFGKIRDSVMAETAGAQEPAIYASLGGDPIYLNPAVTQGAPSTADSTSTEIVFWNSIKDENNPGSFLEYKRQYPSGRFIGLADIKLKQLAEKSSSTPSKSADGTIMGQVSSYSPDGWPVIGGKVVRLYGVQSFPIKNIEFFKWFSTNFSTIVCQPRPGDSYRCLNQDNIDLSQAILLNGGSRATKDAITEYREIENRAKKEKRGIWKG</sequence>
<name>H8FPY8_MAGML</name>
<comment type="caution">
    <text evidence="3">The sequence shown here is derived from an EMBL/GenBank/DDBJ whole genome shotgun (WGS) entry which is preliminary data.</text>
</comment>
<dbReference type="EMBL" id="CAHP01000013">
    <property type="protein sequence ID" value="CCG40426.1"/>
    <property type="molecule type" value="Genomic_DNA"/>
</dbReference>
<dbReference type="PANTHER" id="PTHR22576:SF37">
    <property type="entry name" value="MUCOSA-ASSOCIATED LYMPHOID TISSUE LYMPHOMA TRANSLOCATION PROTEIN 1"/>
    <property type="match status" value="1"/>
</dbReference>
<dbReference type="InterPro" id="IPR035437">
    <property type="entry name" value="SNase_OB-fold_sf"/>
</dbReference>
<organism evidence="3 4">
    <name type="scientific">Magnetospirillum molischianum DSM 120</name>
    <dbReference type="NCBI Taxonomy" id="1150626"/>
    <lineage>
        <taxon>Bacteria</taxon>
        <taxon>Pseudomonadati</taxon>
        <taxon>Pseudomonadota</taxon>
        <taxon>Alphaproteobacteria</taxon>
        <taxon>Rhodospirillales</taxon>
        <taxon>Rhodospirillaceae</taxon>
        <taxon>Magnetospirillum</taxon>
    </lineage>
</organism>
<evidence type="ECO:0000256" key="1">
    <source>
        <dbReference type="SAM" id="SignalP"/>
    </source>
</evidence>
<dbReference type="InterPro" id="IPR052039">
    <property type="entry name" value="Caspase-related_regulators"/>
</dbReference>
<dbReference type="AlphaFoldDB" id="H8FPY8"/>
<evidence type="ECO:0000259" key="2">
    <source>
        <dbReference type="PROSITE" id="PS50208"/>
    </source>
</evidence>
<dbReference type="InterPro" id="IPR001309">
    <property type="entry name" value="Pept_C14_p20"/>
</dbReference>
<feature type="domain" description="Caspase family p20" evidence="2">
    <location>
        <begin position="27"/>
        <end position="156"/>
    </location>
</feature>
<feature type="chain" id="PRO_5003611702" description="Caspase family p20 domain-containing protein" evidence="1">
    <location>
        <begin position="23"/>
        <end position="434"/>
    </location>
</feature>
<keyword evidence="1" id="KW-0732">Signal</keyword>
<dbReference type="SUPFAM" id="SSF52129">
    <property type="entry name" value="Caspase-like"/>
    <property type="match status" value="1"/>
</dbReference>
<dbReference type="eggNOG" id="COG1525">
    <property type="taxonomic scope" value="Bacteria"/>
</dbReference>
<dbReference type="InterPro" id="IPR029030">
    <property type="entry name" value="Caspase-like_dom_sf"/>
</dbReference>
<dbReference type="GO" id="GO:0004197">
    <property type="term" value="F:cysteine-type endopeptidase activity"/>
    <property type="evidence" value="ECO:0007669"/>
    <property type="project" value="InterPro"/>
</dbReference>
<dbReference type="InterPro" id="IPR011600">
    <property type="entry name" value="Pept_C14_caspase"/>
</dbReference>
<dbReference type="PANTHER" id="PTHR22576">
    <property type="entry name" value="MUCOSA ASSOCIATED LYMPHOID TISSUE LYMPHOMA TRANSLOCATION PROTEIN 1/PARACASPASE"/>
    <property type="match status" value="1"/>
</dbReference>
<evidence type="ECO:0000313" key="3">
    <source>
        <dbReference type="EMBL" id="CCG40426.1"/>
    </source>
</evidence>
<proteinExistence type="predicted"/>
<dbReference type="Gene3D" id="3.40.50.1460">
    <property type="match status" value="1"/>
</dbReference>
<dbReference type="GO" id="GO:0006508">
    <property type="term" value="P:proteolysis"/>
    <property type="evidence" value="ECO:0007669"/>
    <property type="project" value="InterPro"/>
</dbReference>
<dbReference type="SUPFAM" id="SSF50199">
    <property type="entry name" value="Staphylococcal nuclease"/>
    <property type="match status" value="1"/>
</dbReference>
<reference evidence="3 4" key="1">
    <citation type="journal article" date="2012" name="J. Bacteriol.">
        <title>Draft Genome Sequence of the Purple Photosynthetic Bacterium Phaeospirillum molischianum DSM120, a Particularly Versatile Bacterium.</title>
        <authorList>
            <person name="Duquesne K."/>
            <person name="Prima V."/>
            <person name="Ji B."/>
            <person name="Rouy Z."/>
            <person name="Medigue C."/>
            <person name="Talla E."/>
            <person name="Sturgis J.N."/>
        </authorList>
    </citation>
    <scope>NUCLEOTIDE SEQUENCE [LARGE SCALE GENOMIC DNA]</scope>
    <source>
        <strain evidence="4">DSM120</strain>
    </source>
</reference>